<feature type="transmembrane region" description="Helical" evidence="1">
    <location>
        <begin position="521"/>
        <end position="540"/>
    </location>
</feature>
<feature type="transmembrane region" description="Helical" evidence="1">
    <location>
        <begin position="428"/>
        <end position="447"/>
    </location>
</feature>
<feature type="transmembrane region" description="Helical" evidence="1">
    <location>
        <begin position="453"/>
        <end position="481"/>
    </location>
</feature>
<gene>
    <name evidence="2" type="ORF">AK812_SmicGene22079</name>
</gene>
<keyword evidence="1" id="KW-1133">Transmembrane helix</keyword>
<dbReference type="Proteomes" id="UP000186817">
    <property type="component" value="Unassembled WGS sequence"/>
</dbReference>
<feature type="transmembrane region" description="Helical" evidence="1">
    <location>
        <begin position="405"/>
        <end position="421"/>
    </location>
</feature>
<evidence type="ECO:0000313" key="2">
    <source>
        <dbReference type="EMBL" id="OLP95765.1"/>
    </source>
</evidence>
<keyword evidence="1" id="KW-0812">Transmembrane</keyword>
<sequence length="640" mass="70289">MSNTILIINIPVIIVVIVVIIIIIIIITIIIIIIITFMTAIIVVIVTIISSIIAVTTIIASIIIIIIIIIIINIINIIIIIIIIIITIIIIISIVSSVIIAIFNIIARLTGVTATESVYHELDRGRTITRTHPTKPRWNEAECGDGSATCRQMGLDSSVNLQIVDLTPSKGQAQVLIAGSGLVPGLRRFSRGCGTVHGWSFPNTGRAKMVRMAKLMMREAGDRNKEAHKQLLAWIQRYSDAKVGQLFNQLGAADSAAQLQAWPIDCCQPSTHTTLGAFRMVSSGCVAATASYTLPILACCSWSLLSLLNAELPSLQRLQRFFEYGTQHEEPAPPDGGTPEEAKRKHGQWPVMSVDFAKPSIGLCLWCCFPILGYAVVRGLSGCPQYTWYCWQVEDQTTSSHLRNLLHLLTASILLAWLCSVPPSAARYRALFVSVAFCEFLINKAIWDSCEDFMAHSVSVGSTFGAFDVFIALTTLLTLVIHTCEGLSSMRRCFQKFCETMGRPTATNPELYMTASGQRNYLLFMSLLTVFHVGLFLAFADDVHAHHYWMGFVVASCCIFPTPLSRLMLLKSVMMAIDGIGVWGADAIVGEDEGGMSESDADLRLILCVLVVLAFAVAVGVNLYRDPCMRSSRRQQTDTE</sequence>
<organism evidence="2 3">
    <name type="scientific">Symbiodinium microadriaticum</name>
    <name type="common">Dinoflagellate</name>
    <name type="synonym">Zooxanthella microadriatica</name>
    <dbReference type="NCBI Taxonomy" id="2951"/>
    <lineage>
        <taxon>Eukaryota</taxon>
        <taxon>Sar</taxon>
        <taxon>Alveolata</taxon>
        <taxon>Dinophyceae</taxon>
        <taxon>Suessiales</taxon>
        <taxon>Symbiodiniaceae</taxon>
        <taxon>Symbiodinium</taxon>
    </lineage>
</organism>
<feature type="transmembrane region" description="Helical" evidence="1">
    <location>
        <begin position="77"/>
        <end position="103"/>
    </location>
</feature>
<reference evidence="2 3" key="1">
    <citation type="submission" date="2016-02" db="EMBL/GenBank/DDBJ databases">
        <title>Genome analysis of coral dinoflagellate symbionts highlights evolutionary adaptations to a symbiotic lifestyle.</title>
        <authorList>
            <person name="Aranda M."/>
            <person name="Li Y."/>
            <person name="Liew Y.J."/>
            <person name="Baumgarten S."/>
            <person name="Simakov O."/>
            <person name="Wilson M."/>
            <person name="Piel J."/>
            <person name="Ashoor H."/>
            <person name="Bougouffa S."/>
            <person name="Bajic V.B."/>
            <person name="Ryu T."/>
            <person name="Ravasi T."/>
            <person name="Bayer T."/>
            <person name="Micklem G."/>
            <person name="Kim H."/>
            <person name="Bhak J."/>
            <person name="Lajeunesse T.C."/>
            <person name="Voolstra C.R."/>
        </authorList>
    </citation>
    <scope>NUCLEOTIDE SEQUENCE [LARGE SCALE GENOMIC DNA]</scope>
    <source>
        <strain evidence="2 3">CCMP2467</strain>
    </source>
</reference>
<dbReference type="EMBL" id="LSRX01000491">
    <property type="protein sequence ID" value="OLP95765.1"/>
    <property type="molecule type" value="Genomic_DNA"/>
</dbReference>
<keyword evidence="1" id="KW-0472">Membrane</keyword>
<evidence type="ECO:0000256" key="1">
    <source>
        <dbReference type="SAM" id="Phobius"/>
    </source>
</evidence>
<feature type="transmembrane region" description="Helical" evidence="1">
    <location>
        <begin position="41"/>
        <end position="70"/>
    </location>
</feature>
<keyword evidence="3" id="KW-1185">Reference proteome</keyword>
<comment type="caution">
    <text evidence="2">The sequence shown here is derived from an EMBL/GenBank/DDBJ whole genome shotgun (WGS) entry which is preliminary data.</text>
</comment>
<dbReference type="OrthoDB" id="434162at2759"/>
<protein>
    <submittedName>
        <fullName evidence="2">Uncharacterized protein</fullName>
    </submittedName>
</protein>
<accession>A0A1Q9DKQ1</accession>
<proteinExistence type="predicted"/>
<name>A0A1Q9DKQ1_SYMMI</name>
<feature type="transmembrane region" description="Helical" evidence="1">
    <location>
        <begin position="546"/>
        <end position="562"/>
    </location>
</feature>
<evidence type="ECO:0000313" key="3">
    <source>
        <dbReference type="Proteomes" id="UP000186817"/>
    </source>
</evidence>
<feature type="transmembrane region" description="Helical" evidence="1">
    <location>
        <begin position="12"/>
        <end position="35"/>
    </location>
</feature>
<dbReference type="AlphaFoldDB" id="A0A1Q9DKQ1"/>
<feature type="transmembrane region" description="Helical" evidence="1">
    <location>
        <begin position="601"/>
        <end position="624"/>
    </location>
</feature>